<name>A0A835I874_9MAGN</name>
<feature type="compositionally biased region" description="Pro residues" evidence="1">
    <location>
        <begin position="636"/>
        <end position="653"/>
    </location>
</feature>
<comment type="caution">
    <text evidence="3">The sequence shown here is derived from an EMBL/GenBank/DDBJ whole genome shotgun (WGS) entry which is preliminary data.</text>
</comment>
<dbReference type="PANTHER" id="PTHR31286">
    <property type="entry name" value="GLYCINE-RICH CELL WALL STRUCTURAL PROTEIN 1.8-LIKE"/>
    <property type="match status" value="1"/>
</dbReference>
<dbReference type="Pfam" id="PF14111">
    <property type="entry name" value="DUF4283"/>
    <property type="match status" value="1"/>
</dbReference>
<dbReference type="EMBL" id="JADFTS010000003">
    <property type="protein sequence ID" value="KAF9613335.1"/>
    <property type="molecule type" value="Genomic_DNA"/>
</dbReference>
<sequence length="862" mass="97374">MTILLVWSPLECIKWNKKKHWSRGIGNQDDSSKVKIPCTDLRQRIQVFPISIVSPLFLPIAQTPSDDPTGHLDGPKSYISTSPPLDYLAFVCSVSNDYSYFDTGSQFFSIYDLYSVYSAHISDFDLLDLHKNSYLGLLFLLQVVILAADTKLFKGISFSKRTRETKLVSHIKREIYPLPYRLPEPRMTTQHQSLPLLSELSSDIHIRKTIMVNSSPKLTHSLKHISPHLIPLLIYHIHLLPFYIYVMDNLLHTLSQSLILGNTETESRELSLVMDIPRNLLLQSHARWTTSLIGKLVSDQEQNPNEVLHAIRSKWKLKKKLDIVVVNGNLFILRFEKENDKNKILNAQPWQMLGYLLVLKSYSPELAPSDINFDQAPFWITFGGLHLEHQMPVFIEQISSTVGRFLEIYPADDSPRDAEGYRARVMVDLRNPLRQGHLVPTVNHGSVWITFNYVGIPFRNCKNCFRLGHDMYSCSMVPPPLNNVLAVPPPEQEVMLLDGHSTPAEIKVPHIQYQKKNNEEDRNHHLALFGGEAIVVPAITTDATEITRVLRGSSSSDGCTYYDPNKENKTRLTLRSALPYGPEPIGPILGTCTNQAIQRQIISIFGPDPTNSSPININITNQSTPNHHISFTDLTLPPPPKTADITLPPPPIYPNIISKSRRQNKGKGIFIEPKDKPLKKRKIATPKKIEKESANQKNKKLKSSTEDSPYIPSSPVTEASTEVRSDAQSTNPSLPPLRISDFPIEHIWELITNPEVNRLLLSQGVVLHSLWGGEKWNNEQENSDVTRNEETMVDANQIHPQMQPPPSIFDFEILEEATLNPSYPVETSNSGSLSLGIDMPGSYDQLQEVVTASFLHEQLSYG</sequence>
<dbReference type="AlphaFoldDB" id="A0A835I874"/>
<feature type="region of interest" description="Disordered" evidence="1">
    <location>
        <begin position="629"/>
        <end position="734"/>
    </location>
</feature>
<accession>A0A835I874</accession>
<reference evidence="3 4" key="1">
    <citation type="submission" date="2020-10" db="EMBL/GenBank/DDBJ databases">
        <title>The Coptis chinensis genome and diversification of protoberbering-type alkaloids.</title>
        <authorList>
            <person name="Wang B."/>
            <person name="Shu S."/>
            <person name="Song C."/>
            <person name="Liu Y."/>
        </authorList>
    </citation>
    <scope>NUCLEOTIDE SEQUENCE [LARGE SCALE GENOMIC DNA]</scope>
    <source>
        <strain evidence="3">HL-2020</strain>
        <tissue evidence="3">Leaf</tissue>
    </source>
</reference>
<dbReference type="InterPro" id="IPR025558">
    <property type="entry name" value="DUF4283"/>
</dbReference>
<dbReference type="InterPro" id="IPR040256">
    <property type="entry name" value="At4g02000-like"/>
</dbReference>
<evidence type="ECO:0000256" key="1">
    <source>
        <dbReference type="SAM" id="MobiDB-lite"/>
    </source>
</evidence>
<proteinExistence type="predicted"/>
<evidence type="ECO:0000259" key="2">
    <source>
        <dbReference type="Pfam" id="PF14111"/>
    </source>
</evidence>
<gene>
    <name evidence="3" type="ORF">IFM89_007064</name>
</gene>
<evidence type="ECO:0000313" key="4">
    <source>
        <dbReference type="Proteomes" id="UP000631114"/>
    </source>
</evidence>
<feature type="domain" description="DUF4283" evidence="2">
    <location>
        <begin position="286"/>
        <end position="369"/>
    </location>
</feature>
<dbReference type="OrthoDB" id="1750606at2759"/>
<protein>
    <recommendedName>
        <fullName evidence="2">DUF4283 domain-containing protein</fullName>
    </recommendedName>
</protein>
<evidence type="ECO:0000313" key="3">
    <source>
        <dbReference type="EMBL" id="KAF9613335.1"/>
    </source>
</evidence>
<dbReference type="Proteomes" id="UP000631114">
    <property type="component" value="Unassembled WGS sequence"/>
</dbReference>
<feature type="compositionally biased region" description="Polar residues" evidence="1">
    <location>
        <begin position="714"/>
        <end position="732"/>
    </location>
</feature>
<keyword evidence="4" id="KW-1185">Reference proteome</keyword>
<dbReference type="PANTHER" id="PTHR31286:SF167">
    <property type="entry name" value="OS09G0268800 PROTEIN"/>
    <property type="match status" value="1"/>
</dbReference>
<organism evidence="3 4">
    <name type="scientific">Coptis chinensis</name>
    <dbReference type="NCBI Taxonomy" id="261450"/>
    <lineage>
        <taxon>Eukaryota</taxon>
        <taxon>Viridiplantae</taxon>
        <taxon>Streptophyta</taxon>
        <taxon>Embryophyta</taxon>
        <taxon>Tracheophyta</taxon>
        <taxon>Spermatophyta</taxon>
        <taxon>Magnoliopsida</taxon>
        <taxon>Ranunculales</taxon>
        <taxon>Ranunculaceae</taxon>
        <taxon>Coptidoideae</taxon>
        <taxon>Coptis</taxon>
    </lineage>
</organism>